<sequence length="528" mass="59104">MIEFRHVSFAYPGQSEDRLQDLNLTISDGECVLFCGRSGCGKTTVTRLVNGLIPHFFAGELTGDVIVDERYIAKLPMYQIAEKVGSVFQNPRTQFFNVDTDSEIAFGIENEGVPPDELRLKVDGAVKDLKLQKLQGRRIFSLSGGEKQKIAFASVYAMNPDIYLLDEPSSNLDVDAIEDLRKNLIRIKRQGKTILVAEHRLYYLKDLVDRIVYMEQGKVRGIYTPEQFLSIPAVQREKMGLRAMDLHSVKPLPKPAVQALPVLDIRAMALYYKKQPVISGINLRAARGEIIGVTGHNGTGKSTFLRALCGLHKGCTGACLWDGKGMDSKQRLKSSYMVMQDVNYQLFAESVEKECCFGIKNPDADIVTGTMKELGLYEYRNRHPNTLSGGQKQRTAVAVSMICRKEILIFDEPTSGLDFDGMLQVSRLLSRIARGGKIIFVVTHDYEFISAVCSRVVHFDSGTVQEDFAVNQKNLGKLQDFFILGQRRDDIEGAETGQKNYTEIGRKYAYEAKREESNWSSAQMGGKG</sequence>
<evidence type="ECO:0000313" key="13">
    <source>
        <dbReference type="Proteomes" id="UP000014155"/>
    </source>
</evidence>
<keyword evidence="13" id="KW-1185">Reference proteome</keyword>
<dbReference type="SUPFAM" id="SSF52540">
    <property type="entry name" value="P-loop containing nucleoside triphosphate hydrolases"/>
    <property type="match status" value="2"/>
</dbReference>
<dbReference type="InterPro" id="IPR003593">
    <property type="entry name" value="AAA+_ATPase"/>
</dbReference>
<feature type="domain" description="ABC transporter" evidence="11">
    <location>
        <begin position="260"/>
        <end position="486"/>
    </location>
</feature>
<dbReference type="eggNOG" id="COG1129">
    <property type="taxonomic scope" value="Bacteria"/>
</dbReference>
<evidence type="ECO:0000256" key="3">
    <source>
        <dbReference type="ARBA" id="ARBA00022448"/>
    </source>
</evidence>
<organism evidence="12 13">
    <name type="scientific">Ruminiclostridium cellobioparum subsp. termitidis CT1112</name>
    <dbReference type="NCBI Taxonomy" id="1195236"/>
    <lineage>
        <taxon>Bacteria</taxon>
        <taxon>Bacillati</taxon>
        <taxon>Bacillota</taxon>
        <taxon>Clostridia</taxon>
        <taxon>Eubacteriales</taxon>
        <taxon>Oscillospiraceae</taxon>
        <taxon>Ruminiclostridium</taxon>
    </lineage>
</organism>
<dbReference type="GO" id="GO:0005524">
    <property type="term" value="F:ATP binding"/>
    <property type="evidence" value="ECO:0007669"/>
    <property type="project" value="UniProtKB-KW"/>
</dbReference>
<evidence type="ECO:0000256" key="1">
    <source>
        <dbReference type="ARBA" id="ARBA00004202"/>
    </source>
</evidence>
<dbReference type="Pfam" id="PF00005">
    <property type="entry name" value="ABC_tran"/>
    <property type="match status" value="2"/>
</dbReference>
<comment type="function">
    <text evidence="10">Probably part of an ABC transporter complex. Responsible for energy coupling to the transport system.</text>
</comment>
<feature type="domain" description="ABC transporter" evidence="11">
    <location>
        <begin position="2"/>
        <end position="241"/>
    </location>
</feature>
<evidence type="ECO:0000256" key="4">
    <source>
        <dbReference type="ARBA" id="ARBA00022475"/>
    </source>
</evidence>
<evidence type="ECO:0000259" key="11">
    <source>
        <dbReference type="PROSITE" id="PS50893"/>
    </source>
</evidence>
<proteinExistence type="inferred from homology"/>
<dbReference type="PROSITE" id="PS00211">
    <property type="entry name" value="ABC_TRANSPORTER_1"/>
    <property type="match status" value="1"/>
</dbReference>
<evidence type="ECO:0000256" key="2">
    <source>
        <dbReference type="ARBA" id="ARBA00005417"/>
    </source>
</evidence>
<accession>S0FM11</accession>
<dbReference type="GO" id="GO:0042626">
    <property type="term" value="F:ATPase-coupled transmembrane transporter activity"/>
    <property type="evidence" value="ECO:0007669"/>
    <property type="project" value="TreeGrafter"/>
</dbReference>
<dbReference type="InterPro" id="IPR015856">
    <property type="entry name" value="ABC_transpr_CbiO/EcfA_su"/>
</dbReference>
<dbReference type="PROSITE" id="PS50893">
    <property type="entry name" value="ABC_TRANSPORTER_2"/>
    <property type="match status" value="2"/>
</dbReference>
<comment type="similarity">
    <text evidence="2">Belongs to the ABC transporter superfamily.</text>
</comment>
<dbReference type="InterPro" id="IPR050095">
    <property type="entry name" value="ECF_ABC_transporter_ATP-bd"/>
</dbReference>
<dbReference type="RefSeq" id="WP_004629724.1">
    <property type="nucleotide sequence ID" value="NZ_AORV01000065.1"/>
</dbReference>
<name>S0FM11_RUMCE</name>
<keyword evidence="8" id="KW-1278">Translocase</keyword>
<dbReference type="CDD" id="cd03225">
    <property type="entry name" value="ABC_cobalt_CbiO_domain1"/>
    <property type="match status" value="1"/>
</dbReference>
<dbReference type="STRING" id="1195236.CTER_4798"/>
<keyword evidence="9" id="KW-0472">Membrane</keyword>
<dbReference type="AlphaFoldDB" id="S0FM11"/>
<evidence type="ECO:0000256" key="8">
    <source>
        <dbReference type="ARBA" id="ARBA00022967"/>
    </source>
</evidence>
<dbReference type="Gene3D" id="3.40.50.300">
    <property type="entry name" value="P-loop containing nucleotide triphosphate hydrolases"/>
    <property type="match status" value="2"/>
</dbReference>
<evidence type="ECO:0000256" key="6">
    <source>
        <dbReference type="ARBA" id="ARBA00022741"/>
    </source>
</evidence>
<keyword evidence="4" id="KW-1003">Cell membrane</keyword>
<dbReference type="PATRIC" id="fig|1195236.3.peg.4986"/>
<evidence type="ECO:0000313" key="12">
    <source>
        <dbReference type="EMBL" id="EMS69518.1"/>
    </source>
</evidence>
<evidence type="ECO:0000256" key="5">
    <source>
        <dbReference type="ARBA" id="ARBA00022737"/>
    </source>
</evidence>
<gene>
    <name evidence="12" type="ORF">CTER_4798</name>
</gene>
<dbReference type="InterPro" id="IPR017871">
    <property type="entry name" value="ABC_transporter-like_CS"/>
</dbReference>
<keyword evidence="7" id="KW-0067">ATP-binding</keyword>
<dbReference type="SMART" id="SM00382">
    <property type="entry name" value="AAA"/>
    <property type="match status" value="2"/>
</dbReference>
<dbReference type="PANTHER" id="PTHR43553:SF23">
    <property type="entry name" value="ABC TRANSPORTER ATP-BINDING COMPONENT"/>
    <property type="match status" value="1"/>
</dbReference>
<evidence type="ECO:0000256" key="7">
    <source>
        <dbReference type="ARBA" id="ARBA00022840"/>
    </source>
</evidence>
<dbReference type="GO" id="GO:0016887">
    <property type="term" value="F:ATP hydrolysis activity"/>
    <property type="evidence" value="ECO:0007669"/>
    <property type="project" value="InterPro"/>
</dbReference>
<dbReference type="InterPro" id="IPR003439">
    <property type="entry name" value="ABC_transporter-like_ATP-bd"/>
</dbReference>
<comment type="caution">
    <text evidence="12">The sequence shown here is derived from an EMBL/GenBank/DDBJ whole genome shotgun (WGS) entry which is preliminary data.</text>
</comment>
<dbReference type="EMBL" id="AORV01000065">
    <property type="protein sequence ID" value="EMS69518.1"/>
    <property type="molecule type" value="Genomic_DNA"/>
</dbReference>
<dbReference type="InterPro" id="IPR027417">
    <property type="entry name" value="P-loop_NTPase"/>
</dbReference>
<keyword evidence="3" id="KW-0813">Transport</keyword>
<evidence type="ECO:0000256" key="9">
    <source>
        <dbReference type="ARBA" id="ARBA00023136"/>
    </source>
</evidence>
<reference evidence="12 13" key="1">
    <citation type="journal article" date="2013" name="Genome Announc.">
        <title>Draft Genome Sequence of the Cellulolytic, Mesophilic, Anaerobic Bacterium Clostridium termitidis Strain CT1112 (DSM 5398).</title>
        <authorList>
            <person name="Lal S."/>
            <person name="Ramachandran U."/>
            <person name="Zhang X."/>
            <person name="Munir R."/>
            <person name="Sparling R."/>
            <person name="Levin D.B."/>
        </authorList>
    </citation>
    <scope>NUCLEOTIDE SEQUENCE [LARGE SCALE GENOMIC DNA]</scope>
    <source>
        <strain evidence="12 13">CT1112</strain>
    </source>
</reference>
<protein>
    <submittedName>
        <fullName evidence="12">ABC transporter</fullName>
    </submittedName>
</protein>
<dbReference type="Proteomes" id="UP000014155">
    <property type="component" value="Unassembled WGS sequence"/>
</dbReference>
<dbReference type="GO" id="GO:0043190">
    <property type="term" value="C:ATP-binding cassette (ABC) transporter complex"/>
    <property type="evidence" value="ECO:0007669"/>
    <property type="project" value="TreeGrafter"/>
</dbReference>
<dbReference type="CDD" id="cd03226">
    <property type="entry name" value="ABC_cobalt_CbiO_domain2"/>
    <property type="match status" value="1"/>
</dbReference>
<keyword evidence="6" id="KW-0547">Nucleotide-binding</keyword>
<dbReference type="PANTHER" id="PTHR43553">
    <property type="entry name" value="HEAVY METAL TRANSPORTER"/>
    <property type="match status" value="1"/>
</dbReference>
<comment type="subcellular location">
    <subcellularLocation>
        <location evidence="1">Cell membrane</location>
        <topology evidence="1">Peripheral membrane protein</topology>
    </subcellularLocation>
</comment>
<keyword evidence="5" id="KW-0677">Repeat</keyword>
<evidence type="ECO:0000256" key="10">
    <source>
        <dbReference type="ARBA" id="ARBA00025157"/>
    </source>
</evidence>